<dbReference type="AlphaFoldDB" id="A0A7Z7BL44"/>
<keyword evidence="1" id="KW-0472">Membrane</keyword>
<evidence type="ECO:0000313" key="3">
    <source>
        <dbReference type="Proteomes" id="UP000198900"/>
    </source>
</evidence>
<feature type="transmembrane region" description="Helical" evidence="1">
    <location>
        <begin position="20"/>
        <end position="39"/>
    </location>
</feature>
<evidence type="ECO:0000313" key="2">
    <source>
        <dbReference type="EMBL" id="SDJ50365.1"/>
    </source>
</evidence>
<comment type="caution">
    <text evidence="2">The sequence shown here is derived from an EMBL/GenBank/DDBJ whole genome shotgun (WGS) entry which is preliminary data.</text>
</comment>
<dbReference type="RefSeq" id="WP_091790471.1">
    <property type="nucleotide sequence ID" value="NZ_FNDI01000056.1"/>
</dbReference>
<dbReference type="Proteomes" id="UP000198900">
    <property type="component" value="Unassembled WGS sequence"/>
</dbReference>
<organism evidence="2 3">
    <name type="scientific">Paraburkholderia steynii</name>
    <dbReference type="NCBI Taxonomy" id="1245441"/>
    <lineage>
        <taxon>Bacteria</taxon>
        <taxon>Pseudomonadati</taxon>
        <taxon>Pseudomonadota</taxon>
        <taxon>Betaproteobacteria</taxon>
        <taxon>Burkholderiales</taxon>
        <taxon>Burkholderiaceae</taxon>
        <taxon>Paraburkholderia</taxon>
    </lineage>
</organism>
<sequence>MNRFLERRVCAQSGQALVEFLVATMLATSVLLLAIVMLGKFNDIRNHTLMGSRYAAWERTVWIDSEAGGSTIRDWYARNGSDALQLRKNDQEIQRELLARVMAGNGAPIAGTDRSADVGAGGQGVSQPAMWKDHSGAALLDDARDVSLSTGEADMPTQLDAYTSNGFGSMPTASGAPFAATLDLPSRVLQTASLRIATGMHSDALRRLWTDFDGFAIDDTNALLTNAWLPEGAARAKALFAQAVPAANAPLIAPSLYQRLRVYAPEIDTLESGRIRDEVVPADRLAR</sequence>
<accession>A0A7Z7BL44</accession>
<name>A0A7Z7BL44_9BURK</name>
<keyword evidence="1" id="KW-1133">Transmembrane helix</keyword>
<protein>
    <submittedName>
        <fullName evidence="2">Uncharacterized protein</fullName>
    </submittedName>
</protein>
<reference evidence="2" key="1">
    <citation type="submission" date="2016-10" db="EMBL/GenBank/DDBJ databases">
        <authorList>
            <person name="Varghese N."/>
            <person name="Submissions S."/>
        </authorList>
    </citation>
    <scope>NUCLEOTIDE SEQUENCE [LARGE SCALE GENOMIC DNA]</scope>
    <source>
        <strain evidence="2">YR281</strain>
    </source>
</reference>
<dbReference type="EMBL" id="FNDI01000056">
    <property type="protein sequence ID" value="SDJ50365.1"/>
    <property type="molecule type" value="Genomic_DNA"/>
</dbReference>
<keyword evidence="1" id="KW-0812">Transmembrane</keyword>
<proteinExistence type="predicted"/>
<gene>
    <name evidence="2" type="ORF">SAMN04487926_15622</name>
</gene>
<keyword evidence="3" id="KW-1185">Reference proteome</keyword>
<evidence type="ECO:0000256" key="1">
    <source>
        <dbReference type="SAM" id="Phobius"/>
    </source>
</evidence>